<evidence type="ECO:0000313" key="3">
    <source>
        <dbReference type="Proteomes" id="UP001155059"/>
    </source>
</evidence>
<dbReference type="RefSeq" id="WP_268266838.1">
    <property type="nucleotide sequence ID" value="NZ_JALQCW010000086.1"/>
</dbReference>
<sequence length="234" mass="26757">MGSANKSSYDLSGFFSDVKAVWEWFEHLFAAIWGGLGWPHATLIMFIVGICFFRREIKNIIPRIKRVGASGVEVDPQPPLAQPVARSEVQLQSPHGQDYPGTFSIALGLVQGEIANKNPNEQIQYLVATDAGWRVLWLFENTYAFIFGGQIQLLQLLNQRGITGLPLAEAVREWDAYKERFKPNLDEWQMKPFLDFLIARELITLNDDTFFIAPRGREFLTWMVKNGRSPVRPW</sequence>
<name>A0A9X2C8P1_9PSED</name>
<dbReference type="EMBL" id="JALQCW010000086">
    <property type="protein sequence ID" value="MCK9801426.1"/>
    <property type="molecule type" value="Genomic_DNA"/>
</dbReference>
<protein>
    <submittedName>
        <fullName evidence="2">Winged helix-turn-helix domain-containing protein</fullName>
    </submittedName>
</protein>
<evidence type="ECO:0000313" key="2">
    <source>
        <dbReference type="EMBL" id="MCK9801426.1"/>
    </source>
</evidence>
<keyword evidence="1" id="KW-0812">Transmembrane</keyword>
<evidence type="ECO:0000256" key="1">
    <source>
        <dbReference type="SAM" id="Phobius"/>
    </source>
</evidence>
<keyword evidence="1" id="KW-1133">Transmembrane helix</keyword>
<reference evidence="2 3" key="2">
    <citation type="journal article" date="2023" name="Plant Pathol.">
        <title>Dismantling and reorganizing Pseudomonas marginalis sensu#lato.</title>
        <authorList>
            <person name="Sawada H."/>
            <person name="Fujikawa T."/>
            <person name="Satou M."/>
        </authorList>
    </citation>
    <scope>NUCLEOTIDE SEQUENCE [LARGE SCALE GENOMIC DNA]</scope>
    <source>
        <strain evidence="2 3">MAFF 302030</strain>
    </source>
</reference>
<feature type="transmembrane region" description="Helical" evidence="1">
    <location>
        <begin position="28"/>
        <end position="53"/>
    </location>
</feature>
<keyword evidence="1" id="KW-0472">Membrane</keyword>
<dbReference type="Proteomes" id="UP001155059">
    <property type="component" value="Unassembled WGS sequence"/>
</dbReference>
<dbReference type="AlphaFoldDB" id="A0A9X2C8P1"/>
<gene>
    <name evidence="2" type="ORF">M1B34_28095</name>
</gene>
<comment type="caution">
    <text evidence="2">The sequence shown here is derived from an EMBL/GenBank/DDBJ whole genome shotgun (WGS) entry which is preliminary data.</text>
</comment>
<organism evidence="2 3">
    <name type="scientific">Pseudomonas morbosilactucae</name>
    <dbReference type="NCBI Taxonomy" id="2938197"/>
    <lineage>
        <taxon>Bacteria</taxon>
        <taxon>Pseudomonadati</taxon>
        <taxon>Pseudomonadota</taxon>
        <taxon>Gammaproteobacteria</taxon>
        <taxon>Pseudomonadales</taxon>
        <taxon>Pseudomonadaceae</taxon>
        <taxon>Pseudomonas</taxon>
    </lineage>
</organism>
<reference evidence="2 3" key="1">
    <citation type="journal article" date="2022" name="Int. J. Syst. Evol. Microbiol.">
        <title>Pseudomonas aegrilactucae sp. nov. and Pseudomonas morbosilactucae sp. nov., pathogens causing bacterial rot of lettuce in Japan.</title>
        <authorList>
            <person name="Sawada H."/>
            <person name="Fujikawa T."/>
            <person name="Satou M."/>
        </authorList>
    </citation>
    <scope>NUCLEOTIDE SEQUENCE [LARGE SCALE GENOMIC DNA]</scope>
    <source>
        <strain evidence="2 3">MAFF 302030</strain>
    </source>
</reference>
<proteinExistence type="predicted"/>
<accession>A0A9X2C8P1</accession>